<protein>
    <submittedName>
        <fullName evidence="4">Non-heme iron-binding ferritin</fullName>
    </submittedName>
</protein>
<comment type="caution">
    <text evidence="4">The sequence shown here is derived from an EMBL/GenBank/DDBJ whole genome shotgun (WGS) entry which is preliminary data.</text>
</comment>
<dbReference type="PRINTS" id="PR01346">
    <property type="entry name" value="HELNAPAPROT"/>
</dbReference>
<dbReference type="InterPro" id="IPR002177">
    <property type="entry name" value="DPS_DNA-bd"/>
</dbReference>
<feature type="domain" description="Ferritin/DPS" evidence="3">
    <location>
        <begin position="32"/>
        <end position="90"/>
    </location>
</feature>
<dbReference type="AlphaFoldDB" id="A0A1Y2SEP0"/>
<dbReference type="STRING" id="351656.Xvie_01886"/>
<reference evidence="4 5" key="1">
    <citation type="submission" date="2016-10" db="EMBL/GenBank/DDBJ databases">
        <title>Systematic genetic and metabolomic analysis of Xenorhabdus and Photorhabdus spp., highlights the requirements for a dual symbiotic and pathogenic life style.</title>
        <authorList>
            <person name="Tobias N.J."/>
            <person name="Wolff H."/>
            <person name="Djahanschiri B."/>
            <person name="Pidot S.J."/>
            <person name="Stinear T.P."/>
            <person name="Ebersberger I."/>
            <person name="Bode H.B."/>
        </authorList>
    </citation>
    <scope>NUCLEOTIDE SEQUENCE [LARGE SCALE GENOMIC DNA]</scope>
    <source>
        <strain evidence="4 5">DSM 22392</strain>
    </source>
</reference>
<name>A0A1Y2SEP0_9GAMM</name>
<dbReference type="Gene3D" id="1.20.1260.10">
    <property type="match status" value="1"/>
</dbReference>
<evidence type="ECO:0000313" key="4">
    <source>
        <dbReference type="EMBL" id="OTA16432.1"/>
    </source>
</evidence>
<dbReference type="Pfam" id="PF00210">
    <property type="entry name" value="Ferritin"/>
    <property type="match status" value="1"/>
</dbReference>
<dbReference type="InterPro" id="IPR009078">
    <property type="entry name" value="Ferritin-like_SF"/>
</dbReference>
<keyword evidence="5" id="KW-1185">Reference proteome</keyword>
<gene>
    <name evidence="4" type="ORF">Xvie_01886</name>
</gene>
<dbReference type="InterPro" id="IPR008331">
    <property type="entry name" value="Ferritin_DPS_dom"/>
</dbReference>
<dbReference type="SUPFAM" id="SSF47240">
    <property type="entry name" value="Ferritin-like"/>
    <property type="match status" value="1"/>
</dbReference>
<evidence type="ECO:0000256" key="1">
    <source>
        <dbReference type="ARBA" id="ARBA00009497"/>
    </source>
</evidence>
<accession>A0A1Y2SEP0</accession>
<organism evidence="4 5">
    <name type="scientific">Xenorhabdus vietnamensis</name>
    <dbReference type="NCBI Taxonomy" id="351656"/>
    <lineage>
        <taxon>Bacteria</taxon>
        <taxon>Pseudomonadati</taxon>
        <taxon>Pseudomonadota</taxon>
        <taxon>Gammaproteobacteria</taxon>
        <taxon>Enterobacterales</taxon>
        <taxon>Morganellaceae</taxon>
        <taxon>Xenorhabdus</taxon>
    </lineage>
</organism>
<dbReference type="PANTHER" id="PTHR42932:SF3">
    <property type="entry name" value="DNA PROTECTION DURING STARVATION PROTEIN"/>
    <property type="match status" value="1"/>
</dbReference>
<dbReference type="OrthoDB" id="9797687at2"/>
<dbReference type="PANTHER" id="PTHR42932">
    <property type="entry name" value="GENERAL STRESS PROTEIN 20U"/>
    <property type="match status" value="1"/>
</dbReference>
<proteinExistence type="inferred from homology"/>
<evidence type="ECO:0000259" key="3">
    <source>
        <dbReference type="Pfam" id="PF00210"/>
    </source>
</evidence>
<comment type="similarity">
    <text evidence="1 2">Belongs to the Dps family.</text>
</comment>
<dbReference type="NCBIfam" id="NF006975">
    <property type="entry name" value="PRK09448.1"/>
    <property type="match status" value="1"/>
</dbReference>
<dbReference type="Proteomes" id="UP000194350">
    <property type="component" value="Unassembled WGS sequence"/>
</dbReference>
<dbReference type="GO" id="GO:0008199">
    <property type="term" value="F:ferric iron binding"/>
    <property type="evidence" value="ECO:0007669"/>
    <property type="project" value="InterPro"/>
</dbReference>
<evidence type="ECO:0000256" key="2">
    <source>
        <dbReference type="RuleBase" id="RU003875"/>
    </source>
</evidence>
<sequence>MNTEKLIKKQPSGLIYTRNNIDEGVKQRTIFALNHIVIQFIGLSMLTKQAHWNMHGQNFIAIHEMLDDFRNTVTEHLDTFAERAVQLGRTMLLRSHLWPFLHQLSLLVKKNIKK</sequence>
<dbReference type="InterPro" id="IPR012347">
    <property type="entry name" value="Ferritin-like"/>
</dbReference>
<dbReference type="EMBL" id="MUBJ01000008">
    <property type="protein sequence ID" value="OTA16432.1"/>
    <property type="molecule type" value="Genomic_DNA"/>
</dbReference>
<evidence type="ECO:0000313" key="5">
    <source>
        <dbReference type="Proteomes" id="UP000194350"/>
    </source>
</evidence>